<evidence type="ECO:0000313" key="2">
    <source>
        <dbReference type="Proteomes" id="UP000255234"/>
    </source>
</evidence>
<name>A0A378NZ44_9FIRM</name>
<organism evidence="1 2">
    <name type="scientific">Megamonas hypermegale</name>
    <dbReference type="NCBI Taxonomy" id="158847"/>
    <lineage>
        <taxon>Bacteria</taxon>
        <taxon>Bacillati</taxon>
        <taxon>Bacillota</taxon>
        <taxon>Negativicutes</taxon>
        <taxon>Selenomonadales</taxon>
        <taxon>Selenomonadaceae</taxon>
        <taxon>Megamonas</taxon>
    </lineage>
</organism>
<sequence length="122" mass="14369">MQAKTRKISINNDINDIEIVNVNGIYISKKRNKKEGEITMQEQAKKIVMEYFNSHVDKTDNKQITMNDVYVVWFSKTLQNWKALVSTTVSDGMYYEITHNGNENETYVDVYKKWENYTVKGE</sequence>
<evidence type="ECO:0000313" key="1">
    <source>
        <dbReference type="EMBL" id="STY71268.1"/>
    </source>
</evidence>
<dbReference type="AlphaFoldDB" id="A0A378NZ44"/>
<protein>
    <submittedName>
        <fullName evidence="1">Uncharacterized protein</fullName>
    </submittedName>
</protein>
<proteinExistence type="predicted"/>
<dbReference type="Proteomes" id="UP000255234">
    <property type="component" value="Unassembled WGS sequence"/>
</dbReference>
<dbReference type="EMBL" id="UGPP01000001">
    <property type="protein sequence ID" value="STY71268.1"/>
    <property type="molecule type" value="Genomic_DNA"/>
</dbReference>
<dbReference type="Pfam" id="PF19791">
    <property type="entry name" value="DUF6275"/>
    <property type="match status" value="1"/>
</dbReference>
<dbReference type="RefSeq" id="WP_258553965.1">
    <property type="nucleotide sequence ID" value="NZ_UGPP01000001.1"/>
</dbReference>
<reference evidence="1 2" key="1">
    <citation type="submission" date="2018-06" db="EMBL/GenBank/DDBJ databases">
        <authorList>
            <consortium name="Pathogen Informatics"/>
            <person name="Doyle S."/>
        </authorList>
    </citation>
    <scope>NUCLEOTIDE SEQUENCE [LARGE SCALE GENOMIC DNA]</scope>
    <source>
        <strain evidence="1 2">NCTC10571</strain>
    </source>
</reference>
<dbReference type="InterPro" id="IPR046242">
    <property type="entry name" value="DUF6275"/>
</dbReference>
<gene>
    <name evidence="1" type="ORF">NCTC10571_01424</name>
</gene>
<accession>A0A378NZ44</accession>